<sequence length="187" mass="20470">MKRTAALILCTLALAACDNGRQAELEKQIQQQQQQINQLQAQASAAADQTVYQLNPEAVNETLSPEAQEKGKNGETVTGSDGQQYVYDRSTGSWLLQSLIGSAAGAFIGNALANRFSRAAVSPATQQVQSRYEQEYKGKRAAAPTTLRPRNPAPAQQANTYRPTDRAQPNYRQPRRSGFGGFGRKRR</sequence>
<dbReference type="AlphaFoldDB" id="F2BCG2"/>
<evidence type="ECO:0000256" key="2">
    <source>
        <dbReference type="SAM" id="MobiDB-lite"/>
    </source>
</evidence>
<dbReference type="HOGENOM" id="CLU_1446234_0_0_4"/>
<feature type="coiled-coil region" evidence="1">
    <location>
        <begin position="22"/>
        <end position="49"/>
    </location>
</feature>
<feature type="compositionally biased region" description="Gly residues" evidence="2">
    <location>
        <begin position="178"/>
        <end position="187"/>
    </location>
</feature>
<feature type="region of interest" description="Disordered" evidence="2">
    <location>
        <begin position="121"/>
        <end position="187"/>
    </location>
</feature>
<evidence type="ECO:0000313" key="4">
    <source>
        <dbReference type="Proteomes" id="UP000004105"/>
    </source>
</evidence>
<feature type="region of interest" description="Disordered" evidence="2">
    <location>
        <begin position="65"/>
        <end position="84"/>
    </location>
</feature>
<gene>
    <name evidence="3" type="ORF">HMPREF9123_1417</name>
</gene>
<keyword evidence="1" id="KW-0175">Coiled coil</keyword>
<dbReference type="STRING" id="267212.GCA_001063965_00317"/>
<dbReference type="Proteomes" id="UP000004105">
    <property type="component" value="Unassembled WGS sequence"/>
</dbReference>
<name>F2BCG2_9NEIS</name>
<accession>F2BCG2</accession>
<protein>
    <submittedName>
        <fullName evidence="3">Membrane lipoprotein</fullName>
    </submittedName>
</protein>
<organism evidence="3 4">
    <name type="scientific">Neisseria bacilliformis ATCC BAA-1200</name>
    <dbReference type="NCBI Taxonomy" id="888742"/>
    <lineage>
        <taxon>Bacteria</taxon>
        <taxon>Pseudomonadati</taxon>
        <taxon>Pseudomonadota</taxon>
        <taxon>Betaproteobacteria</taxon>
        <taxon>Neisseriales</taxon>
        <taxon>Neisseriaceae</taxon>
        <taxon>Neisseria</taxon>
    </lineage>
</organism>
<dbReference type="OrthoDB" id="8607173at2"/>
<dbReference type="EMBL" id="AFAY01000029">
    <property type="protein sequence ID" value="EGF10946.1"/>
    <property type="molecule type" value="Genomic_DNA"/>
</dbReference>
<keyword evidence="4" id="KW-1185">Reference proteome</keyword>
<reference evidence="3 4" key="1">
    <citation type="submission" date="2011-02" db="EMBL/GenBank/DDBJ databases">
        <authorList>
            <person name="Muzny D."/>
            <person name="Qin X."/>
            <person name="Deng J."/>
            <person name="Jiang H."/>
            <person name="Liu Y."/>
            <person name="Qu J."/>
            <person name="Song X.-Z."/>
            <person name="Zhang L."/>
            <person name="Thornton R."/>
            <person name="Coyle M."/>
            <person name="Francisco L."/>
            <person name="Jackson L."/>
            <person name="Javaid M."/>
            <person name="Korchina V."/>
            <person name="Kovar C."/>
            <person name="Mata R."/>
            <person name="Mathew T."/>
            <person name="Ngo R."/>
            <person name="Nguyen L."/>
            <person name="Nguyen N."/>
            <person name="Okwuonu G."/>
            <person name="Ongeri F."/>
            <person name="Pham C."/>
            <person name="Simmons D."/>
            <person name="Wilczek-Boney K."/>
            <person name="Hale W."/>
            <person name="Jakkamsetti A."/>
            <person name="Pham P."/>
            <person name="Ruth R."/>
            <person name="San Lucas F."/>
            <person name="Warren J."/>
            <person name="Zhang J."/>
            <person name="Zhao Z."/>
            <person name="Zhou C."/>
            <person name="Zhu D."/>
            <person name="Lee S."/>
            <person name="Bess C."/>
            <person name="Blankenburg K."/>
            <person name="Forbes L."/>
            <person name="Fu Q."/>
            <person name="Gubbala S."/>
            <person name="Hirani K."/>
            <person name="Jayaseelan J.C."/>
            <person name="Lara F."/>
            <person name="Munidasa M."/>
            <person name="Palculict T."/>
            <person name="Patil S."/>
            <person name="Pu L.-L."/>
            <person name="Saada N."/>
            <person name="Tang L."/>
            <person name="Weissenberger G."/>
            <person name="Zhu Y."/>
            <person name="Hemphill L."/>
            <person name="Shang Y."/>
            <person name="Youmans B."/>
            <person name="Ayvaz T."/>
            <person name="Ross M."/>
            <person name="Santibanez J."/>
            <person name="Aqrawi P."/>
            <person name="Gross S."/>
            <person name="Joshi V."/>
            <person name="Fowler G."/>
            <person name="Nazareth L."/>
            <person name="Reid J."/>
            <person name="Worley K."/>
            <person name="Petrosino J."/>
            <person name="Highlander S."/>
            <person name="Gibbs R."/>
        </authorList>
    </citation>
    <scope>NUCLEOTIDE SEQUENCE [LARGE SCALE GENOMIC DNA]</scope>
    <source>
        <strain evidence="3 4">ATCC BAA-1200</strain>
    </source>
</reference>
<keyword evidence="3" id="KW-0449">Lipoprotein</keyword>
<comment type="caution">
    <text evidence="3">The sequence shown here is derived from an EMBL/GenBank/DDBJ whole genome shotgun (WGS) entry which is preliminary data.</text>
</comment>
<evidence type="ECO:0000256" key="1">
    <source>
        <dbReference type="SAM" id="Coils"/>
    </source>
</evidence>
<dbReference type="RefSeq" id="WP_007342426.1">
    <property type="nucleotide sequence ID" value="NZ_GL878494.1"/>
</dbReference>
<proteinExistence type="predicted"/>
<dbReference type="PROSITE" id="PS51257">
    <property type="entry name" value="PROKAR_LIPOPROTEIN"/>
    <property type="match status" value="1"/>
</dbReference>
<evidence type="ECO:0000313" key="3">
    <source>
        <dbReference type="EMBL" id="EGF10946.1"/>
    </source>
</evidence>